<dbReference type="EMBL" id="JAUJYO010000001">
    <property type="protein sequence ID" value="KAK1325745.1"/>
    <property type="molecule type" value="Genomic_DNA"/>
</dbReference>
<keyword evidence="1" id="KW-0560">Oxidoreductase</keyword>
<dbReference type="PANTHER" id="PTHR10366:SF749">
    <property type="entry name" value="NAD DEPENDENT EPIMERASE_DEHYDRATASE FAMILY PROTEIN, EXPRESSED"/>
    <property type="match status" value="1"/>
</dbReference>
<evidence type="ECO:0000256" key="1">
    <source>
        <dbReference type="ARBA" id="ARBA00023002"/>
    </source>
</evidence>
<dbReference type="Gene3D" id="3.40.50.720">
    <property type="entry name" value="NAD(P)-binding Rossmann-like Domain"/>
    <property type="match status" value="1"/>
</dbReference>
<dbReference type="Proteomes" id="UP001180020">
    <property type="component" value="Unassembled WGS sequence"/>
</dbReference>
<name>A0AAV9FIG7_ACOCL</name>
<reference evidence="3" key="1">
    <citation type="journal article" date="2023" name="Nat. Commun.">
        <title>Diploid and tetraploid genomes of Acorus and the evolution of monocots.</title>
        <authorList>
            <person name="Ma L."/>
            <person name="Liu K.W."/>
            <person name="Li Z."/>
            <person name="Hsiao Y.Y."/>
            <person name="Qi Y."/>
            <person name="Fu T."/>
            <person name="Tang G.D."/>
            <person name="Zhang D."/>
            <person name="Sun W.H."/>
            <person name="Liu D.K."/>
            <person name="Li Y."/>
            <person name="Chen G.Z."/>
            <person name="Liu X.D."/>
            <person name="Liao X.Y."/>
            <person name="Jiang Y.T."/>
            <person name="Yu X."/>
            <person name="Hao Y."/>
            <person name="Huang J."/>
            <person name="Zhao X.W."/>
            <person name="Ke S."/>
            <person name="Chen Y.Y."/>
            <person name="Wu W.L."/>
            <person name="Hsu J.L."/>
            <person name="Lin Y.F."/>
            <person name="Huang M.D."/>
            <person name="Li C.Y."/>
            <person name="Huang L."/>
            <person name="Wang Z.W."/>
            <person name="Zhao X."/>
            <person name="Zhong W.Y."/>
            <person name="Peng D.H."/>
            <person name="Ahmad S."/>
            <person name="Lan S."/>
            <person name="Zhang J.S."/>
            <person name="Tsai W.C."/>
            <person name="Van de Peer Y."/>
            <person name="Liu Z.J."/>
        </authorList>
    </citation>
    <scope>NUCLEOTIDE SEQUENCE</scope>
    <source>
        <strain evidence="3">CP</strain>
    </source>
</reference>
<sequence>MHTQNLPFKYPSKPTPHSLPSNLLLTFPSMAPASALRFPKTVCVMDASGTLAASLTDRLLQRGYTVHAATVRPGELKRLSGDENNKRLKVFAWDPFDFESIVDALTGCSGLFYSFEHQRLSYDELAAEEEVRAAHNVLEACARTETMERVVFSSSITAVVWSENRKSMADIDERRWSNPSFCRKFKLWHALAKTVSEKAAWALAMDRGVDMVSINAGLLMGPDLSLSSPYLKGAAEMYEDGTLVAVDLKYLVDAHVCVFESPSAYGRYLCFNHVISSPEDALGLARVLSPDMPFTPSSEDLRLSKQRIQNRKLNKLMMEISSGEVL</sequence>
<evidence type="ECO:0000259" key="2">
    <source>
        <dbReference type="Pfam" id="PF13460"/>
    </source>
</evidence>
<gene>
    <name evidence="3" type="ORF">QJS10_CPA01g02934</name>
</gene>
<evidence type="ECO:0000313" key="3">
    <source>
        <dbReference type="EMBL" id="KAK1325745.1"/>
    </source>
</evidence>
<evidence type="ECO:0000313" key="4">
    <source>
        <dbReference type="Proteomes" id="UP001180020"/>
    </source>
</evidence>
<dbReference type="InterPro" id="IPR036291">
    <property type="entry name" value="NAD(P)-bd_dom_sf"/>
</dbReference>
<dbReference type="InterPro" id="IPR016040">
    <property type="entry name" value="NAD(P)-bd_dom"/>
</dbReference>
<dbReference type="AlphaFoldDB" id="A0AAV9FIG7"/>
<dbReference type="Pfam" id="PF13460">
    <property type="entry name" value="NAD_binding_10"/>
    <property type="match status" value="1"/>
</dbReference>
<proteinExistence type="predicted"/>
<reference evidence="3" key="2">
    <citation type="submission" date="2023-06" db="EMBL/GenBank/DDBJ databases">
        <authorList>
            <person name="Ma L."/>
            <person name="Liu K.-W."/>
            <person name="Li Z."/>
            <person name="Hsiao Y.-Y."/>
            <person name="Qi Y."/>
            <person name="Fu T."/>
            <person name="Tang G."/>
            <person name="Zhang D."/>
            <person name="Sun W.-H."/>
            <person name="Liu D.-K."/>
            <person name="Li Y."/>
            <person name="Chen G.-Z."/>
            <person name="Liu X.-D."/>
            <person name="Liao X.-Y."/>
            <person name="Jiang Y.-T."/>
            <person name="Yu X."/>
            <person name="Hao Y."/>
            <person name="Huang J."/>
            <person name="Zhao X.-W."/>
            <person name="Ke S."/>
            <person name="Chen Y.-Y."/>
            <person name="Wu W.-L."/>
            <person name="Hsu J.-L."/>
            <person name="Lin Y.-F."/>
            <person name="Huang M.-D."/>
            <person name="Li C.-Y."/>
            <person name="Huang L."/>
            <person name="Wang Z.-W."/>
            <person name="Zhao X."/>
            <person name="Zhong W.-Y."/>
            <person name="Peng D.-H."/>
            <person name="Ahmad S."/>
            <person name="Lan S."/>
            <person name="Zhang J.-S."/>
            <person name="Tsai W.-C."/>
            <person name="Van De Peer Y."/>
            <person name="Liu Z.-J."/>
        </authorList>
    </citation>
    <scope>NUCLEOTIDE SEQUENCE</scope>
    <source>
        <strain evidence="3">CP</strain>
        <tissue evidence="3">Leaves</tissue>
    </source>
</reference>
<comment type="caution">
    <text evidence="3">The sequence shown here is derived from an EMBL/GenBank/DDBJ whole genome shotgun (WGS) entry which is preliminary data.</text>
</comment>
<dbReference type="InterPro" id="IPR050425">
    <property type="entry name" value="NAD(P)_dehydrat-like"/>
</dbReference>
<feature type="domain" description="NAD(P)-binding" evidence="2">
    <location>
        <begin position="47"/>
        <end position="159"/>
    </location>
</feature>
<dbReference type="PANTHER" id="PTHR10366">
    <property type="entry name" value="NAD DEPENDENT EPIMERASE/DEHYDRATASE"/>
    <property type="match status" value="1"/>
</dbReference>
<keyword evidence="4" id="KW-1185">Reference proteome</keyword>
<dbReference type="CDD" id="cd08958">
    <property type="entry name" value="FR_SDR_e"/>
    <property type="match status" value="1"/>
</dbReference>
<protein>
    <recommendedName>
        <fullName evidence="2">NAD(P)-binding domain-containing protein</fullName>
    </recommendedName>
</protein>
<organism evidence="3 4">
    <name type="scientific">Acorus calamus</name>
    <name type="common">Sweet flag</name>
    <dbReference type="NCBI Taxonomy" id="4465"/>
    <lineage>
        <taxon>Eukaryota</taxon>
        <taxon>Viridiplantae</taxon>
        <taxon>Streptophyta</taxon>
        <taxon>Embryophyta</taxon>
        <taxon>Tracheophyta</taxon>
        <taxon>Spermatophyta</taxon>
        <taxon>Magnoliopsida</taxon>
        <taxon>Liliopsida</taxon>
        <taxon>Acoraceae</taxon>
        <taxon>Acorus</taxon>
    </lineage>
</organism>
<dbReference type="SUPFAM" id="SSF51735">
    <property type="entry name" value="NAD(P)-binding Rossmann-fold domains"/>
    <property type="match status" value="1"/>
</dbReference>
<accession>A0AAV9FIG7</accession>
<dbReference type="GO" id="GO:0016616">
    <property type="term" value="F:oxidoreductase activity, acting on the CH-OH group of donors, NAD or NADP as acceptor"/>
    <property type="evidence" value="ECO:0007669"/>
    <property type="project" value="TreeGrafter"/>
</dbReference>